<organism evidence="2">
    <name type="scientific">marine metagenome</name>
    <dbReference type="NCBI Taxonomy" id="408172"/>
    <lineage>
        <taxon>unclassified sequences</taxon>
        <taxon>metagenomes</taxon>
        <taxon>ecological metagenomes</taxon>
    </lineage>
</organism>
<dbReference type="AlphaFoldDB" id="A0A382QSE3"/>
<feature type="region of interest" description="Disordered" evidence="1">
    <location>
        <begin position="1"/>
        <end position="22"/>
    </location>
</feature>
<dbReference type="EMBL" id="UINC01116189">
    <property type="protein sequence ID" value="SVC87752.1"/>
    <property type="molecule type" value="Genomic_DNA"/>
</dbReference>
<protein>
    <submittedName>
        <fullName evidence="2">Uncharacterized protein</fullName>
    </submittedName>
</protein>
<name>A0A382QSE3_9ZZZZ</name>
<evidence type="ECO:0000313" key="2">
    <source>
        <dbReference type="EMBL" id="SVC87752.1"/>
    </source>
</evidence>
<gene>
    <name evidence="2" type="ORF">METZ01_LOCUS340606</name>
</gene>
<evidence type="ECO:0000256" key="1">
    <source>
        <dbReference type="SAM" id="MobiDB-lite"/>
    </source>
</evidence>
<accession>A0A382QSE3</accession>
<reference evidence="2" key="1">
    <citation type="submission" date="2018-05" db="EMBL/GenBank/DDBJ databases">
        <authorList>
            <person name="Lanie J.A."/>
            <person name="Ng W.-L."/>
            <person name="Kazmierczak K.M."/>
            <person name="Andrzejewski T.M."/>
            <person name="Davidsen T.M."/>
            <person name="Wayne K.J."/>
            <person name="Tettelin H."/>
            <person name="Glass J.I."/>
            <person name="Rusch D."/>
            <person name="Podicherti R."/>
            <person name="Tsui H.-C.T."/>
            <person name="Winkler M.E."/>
        </authorList>
    </citation>
    <scope>NUCLEOTIDE SEQUENCE</scope>
</reference>
<feature type="non-terminal residue" evidence="2">
    <location>
        <position position="1"/>
    </location>
</feature>
<proteinExistence type="predicted"/>
<sequence length="22" mass="2319">VLDDGRSDVLLLPDPTGVPARL</sequence>